<dbReference type="Gene3D" id="2.70.220.10">
    <property type="entry name" value="Ganglioside GM2 activator"/>
    <property type="match status" value="1"/>
</dbReference>
<dbReference type="Proteomes" id="UP001075354">
    <property type="component" value="Chromosome 3"/>
</dbReference>
<feature type="domain" description="MD-2-related lipid-recognition" evidence="3">
    <location>
        <begin position="38"/>
        <end position="171"/>
    </location>
</feature>
<sequence>MESSPCFAVIVVLVLAVLAPAADACNGFRLVVKKAEAKCADGSPSTLTFRDFGVALTPDCKFVPRGCVKVNNKIEEGMVSYTLKTSTGIPLAEGTKNMCEAMEQASGIKDANMLIDMFQLPKKCPVEAGETCADGKTVDISPYKDKLTPGSIKGEVKIKHQGGLVSCLTFEGALKK</sequence>
<organism evidence="4 5">
    <name type="scientific">Megalurothrips usitatus</name>
    <name type="common">bean blossom thrips</name>
    <dbReference type="NCBI Taxonomy" id="439358"/>
    <lineage>
        <taxon>Eukaryota</taxon>
        <taxon>Metazoa</taxon>
        <taxon>Ecdysozoa</taxon>
        <taxon>Arthropoda</taxon>
        <taxon>Hexapoda</taxon>
        <taxon>Insecta</taxon>
        <taxon>Pterygota</taxon>
        <taxon>Neoptera</taxon>
        <taxon>Paraneoptera</taxon>
        <taxon>Thysanoptera</taxon>
        <taxon>Terebrantia</taxon>
        <taxon>Thripoidea</taxon>
        <taxon>Thripidae</taxon>
        <taxon>Megalurothrips</taxon>
    </lineage>
</organism>
<accession>A0AAV7Y094</accession>
<reference evidence="4" key="1">
    <citation type="submission" date="2022-12" db="EMBL/GenBank/DDBJ databases">
        <title>Chromosome-level genome assembly of the bean flower thrips Megalurothrips usitatus.</title>
        <authorList>
            <person name="Ma L."/>
            <person name="Liu Q."/>
            <person name="Li H."/>
            <person name="Cai W."/>
        </authorList>
    </citation>
    <scope>NUCLEOTIDE SEQUENCE</scope>
    <source>
        <strain evidence="4">Cailab_2022a</strain>
    </source>
</reference>
<evidence type="ECO:0000256" key="2">
    <source>
        <dbReference type="SAM" id="SignalP"/>
    </source>
</evidence>
<keyword evidence="1 2" id="KW-0732">Signal</keyword>
<protein>
    <recommendedName>
        <fullName evidence="3">MD-2-related lipid-recognition domain-containing protein</fullName>
    </recommendedName>
</protein>
<evidence type="ECO:0000259" key="3">
    <source>
        <dbReference type="Pfam" id="PF02221"/>
    </source>
</evidence>
<comment type="caution">
    <text evidence="4">The sequence shown here is derived from an EMBL/GenBank/DDBJ whole genome shotgun (WGS) entry which is preliminary data.</text>
</comment>
<feature type="chain" id="PRO_5043888436" description="MD-2-related lipid-recognition domain-containing protein" evidence="2">
    <location>
        <begin position="25"/>
        <end position="176"/>
    </location>
</feature>
<dbReference type="InterPro" id="IPR003172">
    <property type="entry name" value="ML_dom"/>
</dbReference>
<evidence type="ECO:0000313" key="4">
    <source>
        <dbReference type="EMBL" id="KAJ1529494.1"/>
    </source>
</evidence>
<dbReference type="AlphaFoldDB" id="A0AAV7Y094"/>
<feature type="signal peptide" evidence="2">
    <location>
        <begin position="1"/>
        <end position="24"/>
    </location>
</feature>
<evidence type="ECO:0000313" key="5">
    <source>
        <dbReference type="Proteomes" id="UP001075354"/>
    </source>
</evidence>
<proteinExistence type="predicted"/>
<dbReference type="Pfam" id="PF02221">
    <property type="entry name" value="E1_DerP2_DerF2"/>
    <property type="match status" value="1"/>
</dbReference>
<dbReference type="EMBL" id="JAPTSV010000003">
    <property type="protein sequence ID" value="KAJ1529494.1"/>
    <property type="molecule type" value="Genomic_DNA"/>
</dbReference>
<gene>
    <name evidence="4" type="ORF">ONE63_006267</name>
</gene>
<keyword evidence="5" id="KW-1185">Reference proteome</keyword>
<name>A0AAV7Y094_9NEOP</name>
<evidence type="ECO:0000256" key="1">
    <source>
        <dbReference type="ARBA" id="ARBA00022729"/>
    </source>
</evidence>
<dbReference type="InterPro" id="IPR036846">
    <property type="entry name" value="GM2-AP_sf"/>
</dbReference>